<dbReference type="SMART" id="SM00382">
    <property type="entry name" value="AAA"/>
    <property type="match status" value="2"/>
</dbReference>
<dbReference type="InterPro" id="IPR017871">
    <property type="entry name" value="ABC_transporter-like_CS"/>
</dbReference>
<dbReference type="CDD" id="cd03216">
    <property type="entry name" value="ABC_Carb_Monos_I"/>
    <property type="match status" value="1"/>
</dbReference>
<dbReference type="RefSeq" id="WP_051313880.1">
    <property type="nucleotide sequence ID" value="NZ_AUBJ02000001.1"/>
</dbReference>
<keyword evidence="5" id="KW-0547">Nucleotide-binding</keyword>
<dbReference type="CDD" id="cd03215">
    <property type="entry name" value="ABC_Carb_Monos_II"/>
    <property type="match status" value="1"/>
</dbReference>
<dbReference type="Gene3D" id="3.40.50.300">
    <property type="entry name" value="P-loop containing nucleotide triphosphate hydrolases"/>
    <property type="match status" value="2"/>
</dbReference>
<dbReference type="InterPro" id="IPR050107">
    <property type="entry name" value="ABC_carbohydrate_import_ATPase"/>
</dbReference>
<protein>
    <submittedName>
        <fullName evidence="10">Monosaccharide ABC transporter ATP-binding protein, CUT2 family (TC 3.A.1.2.-)</fullName>
    </submittedName>
</protein>
<dbReference type="PANTHER" id="PTHR43790:SF3">
    <property type="entry name" value="D-ALLOSE IMPORT ATP-BINDING PROTEIN ALSA-RELATED"/>
    <property type="match status" value="1"/>
</dbReference>
<keyword evidence="4" id="KW-0677">Repeat</keyword>
<evidence type="ECO:0000256" key="8">
    <source>
        <dbReference type="ARBA" id="ARBA00023136"/>
    </source>
</evidence>
<dbReference type="PROSITE" id="PS50893">
    <property type="entry name" value="ABC_TRANSPORTER_2"/>
    <property type="match status" value="2"/>
</dbReference>
<evidence type="ECO:0000256" key="3">
    <source>
        <dbReference type="ARBA" id="ARBA00022597"/>
    </source>
</evidence>
<comment type="caution">
    <text evidence="10">The sequence shown here is derived from an EMBL/GenBank/DDBJ whole genome shotgun (WGS) entry which is preliminary data.</text>
</comment>
<evidence type="ECO:0000256" key="5">
    <source>
        <dbReference type="ARBA" id="ARBA00022741"/>
    </source>
</evidence>
<dbReference type="InterPro" id="IPR003439">
    <property type="entry name" value="ABC_transporter-like_ATP-bd"/>
</dbReference>
<accession>A0ABT1JNG7</accession>
<keyword evidence="1" id="KW-0813">Transport</keyword>
<evidence type="ECO:0000313" key="10">
    <source>
        <dbReference type="EMBL" id="MCP2334077.1"/>
    </source>
</evidence>
<dbReference type="PANTHER" id="PTHR43790">
    <property type="entry name" value="CARBOHYDRATE TRANSPORT ATP-BINDING PROTEIN MG119-RELATED"/>
    <property type="match status" value="1"/>
</dbReference>
<dbReference type="InterPro" id="IPR003593">
    <property type="entry name" value="AAA+_ATPase"/>
</dbReference>
<keyword evidence="11" id="KW-1185">Reference proteome</keyword>
<keyword evidence="7" id="KW-1278">Translocase</keyword>
<reference evidence="10 11" key="1">
    <citation type="submission" date="2013-07" db="EMBL/GenBank/DDBJ databases">
        <authorList>
            <consortium name="DOE Joint Genome Institute"/>
            <person name="Reeve W."/>
            <person name="Huntemann M."/>
            <person name="Han J."/>
            <person name="Chen A."/>
            <person name="Kyrpides N."/>
            <person name="Mavromatis K."/>
            <person name="Markowitz V."/>
            <person name="Palaniappan K."/>
            <person name="Ivanova N."/>
            <person name="Schaumberg A."/>
            <person name="Pati A."/>
            <person name="Liolios K."/>
            <person name="Nordberg H.P."/>
            <person name="Cantor M.N."/>
            <person name="Hua S.X."/>
            <person name="Woyke T."/>
        </authorList>
    </citation>
    <scope>NUCLEOTIDE SEQUENCE [LARGE SCALE GENOMIC DNA]</scope>
    <source>
        <strain evidence="10 11">DSM 43889</strain>
    </source>
</reference>
<evidence type="ECO:0000256" key="6">
    <source>
        <dbReference type="ARBA" id="ARBA00022840"/>
    </source>
</evidence>
<dbReference type="SUPFAM" id="SSF52540">
    <property type="entry name" value="P-loop containing nucleoside triphosphate hydrolases"/>
    <property type="match status" value="2"/>
</dbReference>
<name>A0ABT1JNG7_ACTCY</name>
<keyword evidence="6 10" id="KW-0067">ATP-binding</keyword>
<keyword evidence="2" id="KW-1003">Cell membrane</keyword>
<dbReference type="InterPro" id="IPR027417">
    <property type="entry name" value="P-loop_NTPase"/>
</dbReference>
<reference evidence="10 11" key="2">
    <citation type="submission" date="2022-06" db="EMBL/GenBank/DDBJ databases">
        <title>Genomic Encyclopedia of Type Strains, Phase I: the one thousand microbial genomes (KMG-I) project.</title>
        <authorList>
            <person name="Kyrpides N."/>
        </authorList>
    </citation>
    <scope>NUCLEOTIDE SEQUENCE [LARGE SCALE GENOMIC DNA]</scope>
    <source>
        <strain evidence="10 11">DSM 43889</strain>
    </source>
</reference>
<evidence type="ECO:0000256" key="1">
    <source>
        <dbReference type="ARBA" id="ARBA00022448"/>
    </source>
</evidence>
<gene>
    <name evidence="10" type="ORF">G443_004347</name>
</gene>
<dbReference type="PROSITE" id="PS00211">
    <property type="entry name" value="ABC_TRANSPORTER_1"/>
    <property type="match status" value="1"/>
</dbReference>
<keyword evidence="8" id="KW-0472">Membrane</keyword>
<dbReference type="GO" id="GO:0005524">
    <property type="term" value="F:ATP binding"/>
    <property type="evidence" value="ECO:0007669"/>
    <property type="project" value="UniProtKB-KW"/>
</dbReference>
<evidence type="ECO:0000313" key="11">
    <source>
        <dbReference type="Proteomes" id="UP000791080"/>
    </source>
</evidence>
<evidence type="ECO:0000256" key="7">
    <source>
        <dbReference type="ARBA" id="ARBA00022967"/>
    </source>
</evidence>
<sequence>MSAAPEAEPPTDDPPAPGVEPLVRMTGIVKTYPGVRALDSVDLEVRPGEVMGLVGENGAGKSTLLKVLAGVVSPDEGEVLVEGRPVRMSGPRDAQRLGLAVIHQELTLAPHLSVAENILVAAEPTRFGMLDRREMERRTEAALSELGIQLDPWVEVERLSLARRQLVEVARALAAKARLIVMDEPTSALTEDEVDRLLAVVRRLRDSGVSIVYVSHRMREIFEVCDRITVLRDGRHTGLSRADDTDPDALVARMVGREITQLYGERSDQARDEVVLEVRNLSSGDRVRDVSLAVRAGEIVGLAGLVGSGRTETARAVFGADPHQGEILLRGRPVRFGHPKEALAEGVCYLSEDRKATGLFLEMSVRRNIAVTVPRTIAPKGWFRPRAERDVADRFRTSLRIACPSVDSLVGGLSGGNQQKVALAKWLATEPSVLLLDEPTRGVDVGAKAEIYRIIRELAAAGVAVLMISSELPEVIGMSDRIVVLSAGRTAGELTADEATEEAIVALATGIGTPATG</sequence>
<keyword evidence="3" id="KW-0762">Sugar transport</keyword>
<evidence type="ECO:0000259" key="9">
    <source>
        <dbReference type="PROSITE" id="PS50893"/>
    </source>
</evidence>
<dbReference type="Pfam" id="PF00005">
    <property type="entry name" value="ABC_tran"/>
    <property type="match status" value="2"/>
</dbReference>
<organism evidence="10 11">
    <name type="scientific">Actinoalloteichus caeruleus DSM 43889</name>
    <dbReference type="NCBI Taxonomy" id="1120930"/>
    <lineage>
        <taxon>Bacteria</taxon>
        <taxon>Bacillati</taxon>
        <taxon>Actinomycetota</taxon>
        <taxon>Actinomycetes</taxon>
        <taxon>Pseudonocardiales</taxon>
        <taxon>Pseudonocardiaceae</taxon>
        <taxon>Actinoalloteichus</taxon>
        <taxon>Actinoalloteichus cyanogriseus</taxon>
    </lineage>
</organism>
<dbReference type="EMBL" id="AUBJ02000001">
    <property type="protein sequence ID" value="MCP2334077.1"/>
    <property type="molecule type" value="Genomic_DNA"/>
</dbReference>
<feature type="domain" description="ABC transporter" evidence="9">
    <location>
        <begin position="270"/>
        <end position="512"/>
    </location>
</feature>
<feature type="domain" description="ABC transporter" evidence="9">
    <location>
        <begin position="23"/>
        <end position="258"/>
    </location>
</feature>
<evidence type="ECO:0000256" key="2">
    <source>
        <dbReference type="ARBA" id="ARBA00022475"/>
    </source>
</evidence>
<dbReference type="Proteomes" id="UP000791080">
    <property type="component" value="Unassembled WGS sequence"/>
</dbReference>
<evidence type="ECO:0000256" key="4">
    <source>
        <dbReference type="ARBA" id="ARBA00022737"/>
    </source>
</evidence>
<proteinExistence type="predicted"/>